<dbReference type="KEGG" id="hir:HETIRDRAFT_332169"/>
<accession>W4JN69</accession>
<dbReference type="InterPro" id="IPR036641">
    <property type="entry name" value="HPT_dom_sf"/>
</dbReference>
<dbReference type="GO" id="GO:0043424">
    <property type="term" value="F:protein histidine kinase binding"/>
    <property type="evidence" value="ECO:0007669"/>
    <property type="project" value="InterPro"/>
</dbReference>
<feature type="modified residue" description="Phosphohistidine" evidence="1">
    <location>
        <position position="60"/>
    </location>
</feature>
<dbReference type="Gene3D" id="1.20.120.160">
    <property type="entry name" value="HPT domain"/>
    <property type="match status" value="1"/>
</dbReference>
<dbReference type="GO" id="GO:0009927">
    <property type="term" value="F:histidine phosphotransfer kinase activity"/>
    <property type="evidence" value="ECO:0007669"/>
    <property type="project" value="InterPro"/>
</dbReference>
<dbReference type="GO" id="GO:0000160">
    <property type="term" value="P:phosphorelay signal transduction system"/>
    <property type="evidence" value="ECO:0007669"/>
    <property type="project" value="InterPro"/>
</dbReference>
<evidence type="ECO:0000313" key="3">
    <source>
        <dbReference type="EMBL" id="ETW74919.1"/>
    </source>
</evidence>
<dbReference type="InterPro" id="IPR045871">
    <property type="entry name" value="AHP1-5/YPD1"/>
</dbReference>
<organism evidence="3 4">
    <name type="scientific">Heterobasidion irregulare (strain TC 32-1)</name>
    <dbReference type="NCBI Taxonomy" id="747525"/>
    <lineage>
        <taxon>Eukaryota</taxon>
        <taxon>Fungi</taxon>
        <taxon>Dikarya</taxon>
        <taxon>Basidiomycota</taxon>
        <taxon>Agaricomycotina</taxon>
        <taxon>Agaricomycetes</taxon>
        <taxon>Russulales</taxon>
        <taxon>Bondarzewiaceae</taxon>
        <taxon>Heterobasidion</taxon>
        <taxon>Heterobasidion annosum species complex</taxon>
    </lineage>
</organism>
<dbReference type="GeneID" id="20671709"/>
<dbReference type="InParanoid" id="W4JN69"/>
<keyword evidence="1" id="KW-0597">Phosphoprotein</keyword>
<dbReference type="STRING" id="747525.W4JN69"/>
<evidence type="ECO:0000313" key="4">
    <source>
        <dbReference type="Proteomes" id="UP000030671"/>
    </source>
</evidence>
<dbReference type="Proteomes" id="UP000030671">
    <property type="component" value="Unassembled WGS sequence"/>
</dbReference>
<keyword evidence="4" id="KW-1185">Reference proteome</keyword>
<dbReference type="OrthoDB" id="1673781at2759"/>
<dbReference type="InterPro" id="IPR008207">
    <property type="entry name" value="Sig_transdc_His_kin_Hpt_dom"/>
</dbReference>
<dbReference type="GO" id="GO:0005634">
    <property type="term" value="C:nucleus"/>
    <property type="evidence" value="ECO:0007669"/>
    <property type="project" value="TreeGrafter"/>
</dbReference>
<dbReference type="EMBL" id="KI925467">
    <property type="protein sequence ID" value="ETW74919.1"/>
    <property type="molecule type" value="Genomic_DNA"/>
</dbReference>
<dbReference type="HOGENOM" id="CLU_085158_2_1_1"/>
<dbReference type="SUPFAM" id="SSF47226">
    <property type="entry name" value="Histidine-containing phosphotransfer domain, HPT domain"/>
    <property type="match status" value="1"/>
</dbReference>
<protein>
    <recommendedName>
        <fullName evidence="2">HPt domain-containing protein</fullName>
    </recommendedName>
</protein>
<dbReference type="GO" id="GO:0005737">
    <property type="term" value="C:cytoplasm"/>
    <property type="evidence" value="ECO:0007669"/>
    <property type="project" value="TreeGrafter"/>
</dbReference>
<dbReference type="SMART" id="SM00073">
    <property type="entry name" value="HPT"/>
    <property type="match status" value="1"/>
</dbReference>
<evidence type="ECO:0000259" key="2">
    <source>
        <dbReference type="PROSITE" id="PS50894"/>
    </source>
</evidence>
<dbReference type="PANTHER" id="PTHR28242">
    <property type="entry name" value="PHOSPHORELAY INTERMEDIATE PROTEIN YPD1"/>
    <property type="match status" value="1"/>
</dbReference>
<feature type="domain" description="HPt" evidence="2">
    <location>
        <begin position="21"/>
        <end position="121"/>
    </location>
</feature>
<dbReference type="eggNOG" id="KOG4747">
    <property type="taxonomic scope" value="Eukaryota"/>
</dbReference>
<sequence>PDGAIDLETFQQILDLDEDDTFDFSRGMVSAYFTQAAATFTKMDDALAARSLPDLSSLGHFLKGSSAALGVARVQASCTRIQHLGTNDARADPADALAEIARVLARVKREYAAAERWLRAWFERNVPGGMGEED</sequence>
<proteinExistence type="predicted"/>
<feature type="non-terminal residue" evidence="3">
    <location>
        <position position="1"/>
    </location>
</feature>
<gene>
    <name evidence="3" type="ORF">HETIRDRAFT_332169</name>
</gene>
<dbReference type="Pfam" id="PF01627">
    <property type="entry name" value="Hpt"/>
    <property type="match status" value="1"/>
</dbReference>
<dbReference type="AlphaFoldDB" id="W4JN69"/>
<dbReference type="RefSeq" id="XP_009553382.1">
    <property type="nucleotide sequence ID" value="XM_009555087.1"/>
</dbReference>
<reference evidence="3 4" key="1">
    <citation type="journal article" date="2012" name="New Phytol.">
        <title>Insight into trade-off between wood decay and parasitism from the genome of a fungal forest pathogen.</title>
        <authorList>
            <person name="Olson A."/>
            <person name="Aerts A."/>
            <person name="Asiegbu F."/>
            <person name="Belbahri L."/>
            <person name="Bouzid O."/>
            <person name="Broberg A."/>
            <person name="Canback B."/>
            <person name="Coutinho P.M."/>
            <person name="Cullen D."/>
            <person name="Dalman K."/>
            <person name="Deflorio G."/>
            <person name="van Diepen L.T."/>
            <person name="Dunand C."/>
            <person name="Duplessis S."/>
            <person name="Durling M."/>
            <person name="Gonthier P."/>
            <person name="Grimwood J."/>
            <person name="Fossdal C.G."/>
            <person name="Hansson D."/>
            <person name="Henrissat B."/>
            <person name="Hietala A."/>
            <person name="Himmelstrand K."/>
            <person name="Hoffmeister D."/>
            <person name="Hogberg N."/>
            <person name="James T.Y."/>
            <person name="Karlsson M."/>
            <person name="Kohler A."/>
            <person name="Kues U."/>
            <person name="Lee Y.H."/>
            <person name="Lin Y.C."/>
            <person name="Lind M."/>
            <person name="Lindquist E."/>
            <person name="Lombard V."/>
            <person name="Lucas S."/>
            <person name="Lunden K."/>
            <person name="Morin E."/>
            <person name="Murat C."/>
            <person name="Park J."/>
            <person name="Raffaello T."/>
            <person name="Rouze P."/>
            <person name="Salamov A."/>
            <person name="Schmutz J."/>
            <person name="Solheim H."/>
            <person name="Stahlberg J."/>
            <person name="Velez H."/>
            <person name="de Vries R.P."/>
            <person name="Wiebenga A."/>
            <person name="Woodward S."/>
            <person name="Yakovlev I."/>
            <person name="Garbelotto M."/>
            <person name="Martin F."/>
            <person name="Grigoriev I.V."/>
            <person name="Stenlid J."/>
        </authorList>
    </citation>
    <scope>NUCLEOTIDE SEQUENCE [LARGE SCALE GENOMIC DNA]</scope>
    <source>
        <strain evidence="3 4">TC 32-1</strain>
    </source>
</reference>
<dbReference type="PROSITE" id="PS50894">
    <property type="entry name" value="HPT"/>
    <property type="match status" value="1"/>
</dbReference>
<evidence type="ECO:0000256" key="1">
    <source>
        <dbReference type="PROSITE-ProRule" id="PRU00110"/>
    </source>
</evidence>
<name>W4JN69_HETIT</name>
<dbReference type="PANTHER" id="PTHR28242:SF52">
    <property type="entry name" value="PHOSPHORELAY INTERMEDIATE PROTEIN YPD1"/>
    <property type="match status" value="1"/>
</dbReference>